<dbReference type="STRING" id="375175.AYR53_04740"/>
<dbReference type="AlphaFoldDB" id="A0A192H1I5"/>
<dbReference type="InterPro" id="IPR052708">
    <property type="entry name" value="PxpC"/>
</dbReference>
<gene>
    <name evidence="1" type="ORF">AYR53_04740</name>
</gene>
<dbReference type="PANTHER" id="PTHR43309:SF5">
    <property type="entry name" value="5-OXOPROLINASE SUBUNIT C"/>
    <property type="match status" value="1"/>
</dbReference>
<evidence type="ECO:0000313" key="1">
    <source>
        <dbReference type="EMBL" id="ANK62138.1"/>
    </source>
</evidence>
<dbReference type="PANTHER" id="PTHR43309">
    <property type="entry name" value="5-OXOPROLINASE SUBUNIT C"/>
    <property type="match status" value="1"/>
</dbReference>
<dbReference type="SUPFAM" id="SSF50891">
    <property type="entry name" value="Cyclophilin-like"/>
    <property type="match status" value="1"/>
</dbReference>
<protein>
    <submittedName>
        <fullName evidence="1">Allophanate hydrolase</fullName>
    </submittedName>
</protein>
<dbReference type="RefSeq" id="WP_068281238.1">
    <property type="nucleotide sequence ID" value="NZ_CP014873.1"/>
</dbReference>
<dbReference type="NCBIfam" id="TIGR00724">
    <property type="entry name" value="urea_amlyse_rel"/>
    <property type="match status" value="1"/>
</dbReference>
<dbReference type="InterPro" id="IPR029000">
    <property type="entry name" value="Cyclophilin-like_dom_sf"/>
</dbReference>
<dbReference type="OrthoDB" id="9782422at2"/>
<keyword evidence="1" id="KW-0378">Hydrolase</keyword>
<dbReference type="EMBL" id="CP014873">
    <property type="protein sequence ID" value="ANK62138.1"/>
    <property type="molecule type" value="Genomic_DNA"/>
</dbReference>
<sequence>MSITVLSGGLLTTVQDFGRTAQQASGFCVSGVMDPWAFRLANLLVANDPKTAGLEITSIGPTLQFNQDCIVALTGATGKASLDGRPFPFYQAQLVSAGQCLAIKQLTNGVRSYLAVAGGFALPEVMGSLATSTRYQLGGFHGRALQAGDVLPLQQASPYVPSYGSRKLAVSSYAEKQVTVRVTPGPQFKQFTEQVQQEFLKTSFTISDASDRMGYRLNGAKLTVAQTGNLLSEGTFFGGVQIPQNGEPIILLADRQTTGGYPVIAVLASVDLPLIAQAQPGMQVNFKLIPIMAAQKLLQERQKQLTQLTQQVQQPSREDLSPRLPASRVRRLFDD</sequence>
<dbReference type="Pfam" id="PF02626">
    <property type="entry name" value="CT_A_B"/>
    <property type="match status" value="1"/>
</dbReference>
<dbReference type="Gene3D" id="2.40.100.10">
    <property type="entry name" value="Cyclophilin-like"/>
    <property type="match status" value="1"/>
</dbReference>
<dbReference type="Proteomes" id="UP000078582">
    <property type="component" value="Chromosome"/>
</dbReference>
<keyword evidence="2" id="KW-1185">Reference proteome</keyword>
<dbReference type="GO" id="GO:0016787">
    <property type="term" value="F:hydrolase activity"/>
    <property type="evidence" value="ECO:0007669"/>
    <property type="project" value="UniProtKB-KW"/>
</dbReference>
<evidence type="ECO:0000313" key="2">
    <source>
        <dbReference type="Proteomes" id="UP000078582"/>
    </source>
</evidence>
<reference evidence="1 2" key="1">
    <citation type="submission" date="2016-03" db="EMBL/GenBank/DDBJ databases">
        <title>Pediococcus and Lactobacillus from brewery environment - whole genome sequencing and assembly.</title>
        <authorList>
            <person name="Behr J."/>
            <person name="Geissler A.J."/>
            <person name="Vogel R.F."/>
        </authorList>
    </citation>
    <scope>NUCLEOTIDE SEQUENCE [LARGE SCALE GENOMIC DNA]</scope>
    <source>
        <strain evidence="1 2">TMW 1.1989</strain>
    </source>
</reference>
<name>A0A192H1I5_9LACO</name>
<proteinExistence type="predicted"/>
<dbReference type="GeneID" id="42981550"/>
<dbReference type="SMART" id="SM00797">
    <property type="entry name" value="AHS2"/>
    <property type="match status" value="1"/>
</dbReference>
<organism evidence="1 2">
    <name type="scientific">Loigolactobacillus backii</name>
    <dbReference type="NCBI Taxonomy" id="375175"/>
    <lineage>
        <taxon>Bacteria</taxon>
        <taxon>Bacillati</taxon>
        <taxon>Bacillota</taxon>
        <taxon>Bacilli</taxon>
        <taxon>Lactobacillales</taxon>
        <taxon>Lactobacillaceae</taxon>
        <taxon>Loigolactobacillus</taxon>
    </lineage>
</organism>
<dbReference type="InterPro" id="IPR003778">
    <property type="entry name" value="CT_A_B"/>
</dbReference>
<accession>A0A192H1I5</accession>